<dbReference type="InterPro" id="IPR002034">
    <property type="entry name" value="AIPM/Hcit_synth_CS"/>
</dbReference>
<dbReference type="Pfam" id="PF08502">
    <property type="entry name" value="LeuA_dimer"/>
    <property type="match status" value="1"/>
</dbReference>
<dbReference type="Pfam" id="PF00682">
    <property type="entry name" value="HMGL-like"/>
    <property type="match status" value="1"/>
</dbReference>
<accession>A0A919VL49</accession>
<keyword evidence="8 10" id="KW-0479">Metal-binding</keyword>
<dbReference type="InterPro" id="IPR013709">
    <property type="entry name" value="2-isopropylmalate_synth_dimer"/>
</dbReference>
<keyword evidence="5 10" id="KW-0432">Leucine biosynthesis</keyword>
<comment type="pathway">
    <text evidence="2 10">Amino-acid biosynthesis; L-leucine biosynthesis; L-leucine from 3-methyl-2-oxobutanoate: step 1/4.</text>
</comment>
<comment type="similarity">
    <text evidence="3 10">Belongs to the alpha-IPM synthase/homocitrate synthase family. LeuA type 2 subfamily.</text>
</comment>
<dbReference type="AlphaFoldDB" id="A0A919VL49"/>
<evidence type="ECO:0000256" key="9">
    <source>
        <dbReference type="ARBA" id="ARBA00023304"/>
    </source>
</evidence>
<evidence type="ECO:0000256" key="8">
    <source>
        <dbReference type="ARBA" id="ARBA00022723"/>
    </source>
</evidence>
<dbReference type="EMBL" id="BOPZ01000005">
    <property type="protein sequence ID" value="GIM28248.1"/>
    <property type="molecule type" value="Genomic_DNA"/>
</dbReference>
<comment type="subunit">
    <text evidence="10">Homodimer.</text>
</comment>
<comment type="subcellular location">
    <subcellularLocation>
        <location evidence="10">Cytoplasm</location>
    </subcellularLocation>
</comment>
<dbReference type="SMART" id="SM00917">
    <property type="entry name" value="LeuA_dimer"/>
    <property type="match status" value="1"/>
</dbReference>
<comment type="caution">
    <text evidence="12">The sequence shown here is derived from an EMBL/GenBank/DDBJ whole genome shotgun (WGS) entry which is preliminary data.</text>
</comment>
<dbReference type="GO" id="GO:0005737">
    <property type="term" value="C:cytoplasm"/>
    <property type="evidence" value="ECO:0007669"/>
    <property type="project" value="UniProtKB-SubCell"/>
</dbReference>
<evidence type="ECO:0000256" key="10">
    <source>
        <dbReference type="HAMAP-Rule" id="MF_00572"/>
    </source>
</evidence>
<dbReference type="CDD" id="cd07942">
    <property type="entry name" value="DRE_TIM_LeuA"/>
    <property type="match status" value="1"/>
</dbReference>
<dbReference type="NCBIfam" id="TIGR00970">
    <property type="entry name" value="leuA_yeast"/>
    <property type="match status" value="1"/>
</dbReference>
<evidence type="ECO:0000256" key="1">
    <source>
        <dbReference type="ARBA" id="ARBA00000064"/>
    </source>
</evidence>
<protein>
    <recommendedName>
        <fullName evidence="4 10">2-isopropylmalate synthase</fullName>
        <ecNumber evidence="4 10">2.3.3.13</ecNumber>
    </recommendedName>
    <alternativeName>
        <fullName evidence="10">Alpha-IPM synthase</fullName>
    </alternativeName>
    <alternativeName>
        <fullName evidence="10">Alpha-isopropylmalate synthase</fullName>
    </alternativeName>
</protein>
<keyword evidence="13" id="KW-1185">Reference proteome</keyword>
<sequence length="554" mass="62405">MSYNKYKKYSGVKLTNRQWPNKQIEKAPIWCSVDLRDGNQALPTPMNVEEKLKMFKLLVDLGFKEIEVGFPAASNTEYTFIRTLIEEGLIPDDVTIQVLTQSRDHLIEKTFECLRGAKSAIVHLYNSTSTLQRRVVFNKTMKEIIEIAVHGAKLFNKLSKKYPETNFTFEYSPESFTGTELEYALDICNEVLKVWEPTPSRKAIINLPATVEMSTPNVYADQIEWFCNNISNRNSVIISLHTHNDRGTATAASELGLLAGADRVEGTLFGNGERTGNLDIITLGMNLYSQGVDAKLDFSNLNNIVGIYEQCTKMTVHERHPYAGKLVYAAFSGSHQDAIRKGLLAMKEGENQYWEVPYLPIDPHDVGREYEEIIRINSQSGKGGTAYIMESEYGFILPKAMHQEFGAVVKDKSDSLGIELTPKQIFGLFKEQYLDKKEPYKLKNYEIQSVQDVETEENTVNIQAVIAVEGVDRRIKGVGNGPLDAFFNALHINHIINCKFVSYYEHALDGGSHSRAVSYIQIENNNKKYFGVGISENIDTASLNALISAINRCE</sequence>
<dbReference type="Gene3D" id="3.30.160.270">
    <property type="match status" value="1"/>
</dbReference>
<comment type="cofactor">
    <cofactor evidence="10">
        <name>Mg(2+)</name>
        <dbReference type="ChEBI" id="CHEBI:18420"/>
    </cofactor>
</comment>
<keyword evidence="10" id="KW-0460">Magnesium</keyword>
<feature type="region of interest" description="Regulatory domain" evidence="10">
    <location>
        <begin position="436"/>
        <end position="554"/>
    </location>
</feature>
<reference evidence="12" key="1">
    <citation type="submission" date="2021-03" db="EMBL/GenBank/DDBJ databases">
        <title>Taxonomic study of Clostridium polyendosporum from meadow-gley soil under rice.</title>
        <authorList>
            <person name="Kobayashi H."/>
            <person name="Tanizawa Y."/>
            <person name="Yagura M."/>
        </authorList>
    </citation>
    <scope>NUCLEOTIDE SEQUENCE</scope>
    <source>
        <strain evidence="12">JCM 30710</strain>
    </source>
</reference>
<keyword evidence="10" id="KW-0963">Cytoplasm</keyword>
<comment type="catalytic activity">
    <reaction evidence="1 10">
        <text>3-methyl-2-oxobutanoate + acetyl-CoA + H2O = (2S)-2-isopropylmalate + CoA + H(+)</text>
        <dbReference type="Rhea" id="RHEA:21524"/>
        <dbReference type="ChEBI" id="CHEBI:1178"/>
        <dbReference type="ChEBI" id="CHEBI:11851"/>
        <dbReference type="ChEBI" id="CHEBI:15377"/>
        <dbReference type="ChEBI" id="CHEBI:15378"/>
        <dbReference type="ChEBI" id="CHEBI:57287"/>
        <dbReference type="ChEBI" id="CHEBI:57288"/>
        <dbReference type="EC" id="2.3.3.13"/>
    </reaction>
</comment>
<keyword evidence="7 10" id="KW-0808">Transferase</keyword>
<dbReference type="Pfam" id="PF22615">
    <property type="entry name" value="IPMS_D2"/>
    <property type="match status" value="1"/>
</dbReference>
<dbReference type="InterPro" id="IPR013785">
    <property type="entry name" value="Aldolase_TIM"/>
</dbReference>
<feature type="binding site" evidence="10">
    <location>
        <position position="277"/>
    </location>
    <ligand>
        <name>Mg(2+)</name>
        <dbReference type="ChEBI" id="CHEBI:18420"/>
    </ligand>
</feature>
<dbReference type="GO" id="GO:0003985">
    <property type="term" value="F:acetyl-CoA C-acetyltransferase activity"/>
    <property type="evidence" value="ECO:0007669"/>
    <property type="project" value="UniProtKB-UniRule"/>
</dbReference>
<dbReference type="InterPro" id="IPR054692">
    <property type="entry name" value="LeuA-like_post-cat"/>
</dbReference>
<dbReference type="PROSITE" id="PS00815">
    <property type="entry name" value="AIPM_HOMOCIT_SYNTH_1"/>
    <property type="match status" value="1"/>
</dbReference>
<evidence type="ECO:0000256" key="7">
    <source>
        <dbReference type="ARBA" id="ARBA00022679"/>
    </source>
</evidence>
<evidence type="ECO:0000313" key="13">
    <source>
        <dbReference type="Proteomes" id="UP000679179"/>
    </source>
</evidence>
<dbReference type="InterPro" id="IPR039371">
    <property type="entry name" value="LeuA_N_DRE-TIM"/>
</dbReference>
<dbReference type="GO" id="GO:0009098">
    <property type="term" value="P:L-leucine biosynthetic process"/>
    <property type="evidence" value="ECO:0007669"/>
    <property type="project" value="UniProtKB-UniRule"/>
</dbReference>
<feature type="binding site" evidence="10">
    <location>
        <position position="243"/>
    </location>
    <ligand>
        <name>Mg(2+)</name>
        <dbReference type="ChEBI" id="CHEBI:18420"/>
    </ligand>
</feature>
<dbReference type="EC" id="2.3.3.13" evidence="4 10"/>
<evidence type="ECO:0000256" key="4">
    <source>
        <dbReference type="ARBA" id="ARBA00012973"/>
    </source>
</evidence>
<evidence type="ECO:0000256" key="6">
    <source>
        <dbReference type="ARBA" id="ARBA00022605"/>
    </source>
</evidence>
<dbReference type="PROSITE" id="PS50991">
    <property type="entry name" value="PYR_CT"/>
    <property type="match status" value="1"/>
</dbReference>
<dbReference type="HAMAP" id="MF_00572">
    <property type="entry name" value="LeuA_type2"/>
    <property type="match status" value="1"/>
</dbReference>
<dbReference type="InterPro" id="IPR000891">
    <property type="entry name" value="PYR_CT"/>
</dbReference>
<evidence type="ECO:0000256" key="2">
    <source>
        <dbReference type="ARBA" id="ARBA00004689"/>
    </source>
</evidence>
<name>A0A919VL49_9CLOT</name>
<dbReference type="Proteomes" id="UP000679179">
    <property type="component" value="Unassembled WGS sequence"/>
</dbReference>
<gene>
    <name evidence="12" type="primary">leuA_2</name>
    <name evidence="10" type="synonym">leuA</name>
    <name evidence="12" type="ORF">CPJCM30710_09140</name>
</gene>
<feature type="binding site" evidence="10">
    <location>
        <position position="241"/>
    </location>
    <ligand>
        <name>Mg(2+)</name>
        <dbReference type="ChEBI" id="CHEBI:18420"/>
    </ligand>
</feature>
<dbReference type="GO" id="GO:0000287">
    <property type="term" value="F:magnesium ion binding"/>
    <property type="evidence" value="ECO:0007669"/>
    <property type="project" value="UniProtKB-UniRule"/>
</dbReference>
<evidence type="ECO:0000259" key="11">
    <source>
        <dbReference type="PROSITE" id="PS50991"/>
    </source>
</evidence>
<dbReference type="PANTHER" id="PTHR46911">
    <property type="match status" value="1"/>
</dbReference>
<dbReference type="RefSeq" id="WP_212902988.1">
    <property type="nucleotide sequence ID" value="NZ_BOPZ01000005.1"/>
</dbReference>
<evidence type="ECO:0000256" key="3">
    <source>
        <dbReference type="ARBA" id="ARBA00009767"/>
    </source>
</evidence>
<dbReference type="PANTHER" id="PTHR46911:SF1">
    <property type="entry name" value="2-ISOPROPYLMALATE SYNTHASE"/>
    <property type="match status" value="1"/>
</dbReference>
<organism evidence="12 13">
    <name type="scientific">Clostridium polyendosporum</name>
    <dbReference type="NCBI Taxonomy" id="69208"/>
    <lineage>
        <taxon>Bacteria</taxon>
        <taxon>Bacillati</taxon>
        <taxon>Bacillota</taxon>
        <taxon>Clostridia</taxon>
        <taxon>Eubacteriales</taxon>
        <taxon>Clostridiaceae</taxon>
        <taxon>Clostridium</taxon>
    </lineage>
</organism>
<comment type="function">
    <text evidence="10">Catalyzes the condensation of the acetyl group of acetyl-CoA with 3-methyl-2-oxobutanoate (2-ketoisovalerate) to form 3-carboxy-3-hydroxy-4-methylpentanoate (2-isopropylmalate).</text>
</comment>
<dbReference type="SUPFAM" id="SSF110921">
    <property type="entry name" value="2-isopropylmalate synthase LeuA, allosteric (dimerisation) domain"/>
    <property type="match status" value="1"/>
</dbReference>
<dbReference type="NCBIfam" id="NF002991">
    <property type="entry name" value="PRK03739.1"/>
    <property type="match status" value="1"/>
</dbReference>
<feature type="domain" description="Pyruvate carboxyltransferase" evidence="11">
    <location>
        <begin position="28"/>
        <end position="302"/>
    </location>
</feature>
<dbReference type="InterPro" id="IPR005668">
    <property type="entry name" value="IPM_Synthase"/>
</dbReference>
<proteinExistence type="inferred from homology"/>
<evidence type="ECO:0000313" key="12">
    <source>
        <dbReference type="EMBL" id="GIM28248.1"/>
    </source>
</evidence>
<dbReference type="SUPFAM" id="SSF89000">
    <property type="entry name" value="post-HMGL domain-like"/>
    <property type="match status" value="1"/>
</dbReference>
<dbReference type="SUPFAM" id="SSF51569">
    <property type="entry name" value="Aldolase"/>
    <property type="match status" value="1"/>
</dbReference>
<feature type="binding site" evidence="10">
    <location>
        <position position="37"/>
    </location>
    <ligand>
        <name>Mg(2+)</name>
        <dbReference type="ChEBI" id="CHEBI:18420"/>
    </ligand>
</feature>
<keyword evidence="6 10" id="KW-0028">Amino-acid biosynthesis</keyword>
<keyword evidence="9 10" id="KW-0100">Branched-chain amino acid biosynthesis</keyword>
<dbReference type="InterPro" id="IPR036230">
    <property type="entry name" value="LeuA_allosteric_dom_sf"/>
</dbReference>
<dbReference type="Gene3D" id="3.20.20.70">
    <property type="entry name" value="Aldolase class I"/>
    <property type="match status" value="1"/>
</dbReference>
<evidence type="ECO:0000256" key="5">
    <source>
        <dbReference type="ARBA" id="ARBA00022430"/>
    </source>
</evidence>
<dbReference type="GO" id="GO:0003852">
    <property type="term" value="F:2-isopropylmalate synthase activity"/>
    <property type="evidence" value="ECO:0007669"/>
    <property type="project" value="UniProtKB-UniRule"/>
</dbReference>
<dbReference type="PROSITE" id="PS00816">
    <property type="entry name" value="AIPM_HOMOCIT_SYNTH_2"/>
    <property type="match status" value="1"/>
</dbReference>